<dbReference type="GO" id="GO:0004152">
    <property type="term" value="F:dihydroorotate dehydrogenase activity"/>
    <property type="evidence" value="ECO:0007669"/>
    <property type="project" value="InterPro"/>
</dbReference>
<dbReference type="GO" id="GO:0005737">
    <property type="term" value="C:cytoplasm"/>
    <property type="evidence" value="ECO:0007669"/>
    <property type="project" value="InterPro"/>
</dbReference>
<evidence type="ECO:0000256" key="6">
    <source>
        <dbReference type="ARBA" id="ARBA00023002"/>
    </source>
</evidence>
<dbReference type="Proteomes" id="UP000634660">
    <property type="component" value="Unassembled WGS sequence"/>
</dbReference>
<dbReference type="InterPro" id="IPR050074">
    <property type="entry name" value="DHO_dehydrogenase"/>
</dbReference>
<protein>
    <submittedName>
        <fullName evidence="8">Dihydroorotate dehydrogenase</fullName>
    </submittedName>
</protein>
<proteinExistence type="predicted"/>
<dbReference type="GO" id="GO:0006207">
    <property type="term" value="P:'de novo' pyrimidine nucleobase biosynthetic process"/>
    <property type="evidence" value="ECO:0007669"/>
    <property type="project" value="InterPro"/>
</dbReference>
<dbReference type="InterPro" id="IPR012135">
    <property type="entry name" value="Dihydroorotate_DH_1_2"/>
</dbReference>
<evidence type="ECO:0000256" key="4">
    <source>
        <dbReference type="ARBA" id="ARBA00022643"/>
    </source>
</evidence>
<keyword evidence="3" id="KW-0285">Flavoprotein</keyword>
<dbReference type="InterPro" id="IPR001295">
    <property type="entry name" value="Dihydroorotate_DH_CS"/>
</dbReference>
<comment type="pathway">
    <text evidence="2">Pyrimidine metabolism; UMP biosynthesis via de novo pathway.</text>
</comment>
<gene>
    <name evidence="8" type="ORF">GCM10010371_60450</name>
</gene>
<keyword evidence="4" id="KW-0288">FMN</keyword>
<reference evidence="8" key="2">
    <citation type="submission" date="2020-09" db="EMBL/GenBank/DDBJ databases">
        <authorList>
            <person name="Sun Q."/>
            <person name="Ohkuma M."/>
        </authorList>
    </citation>
    <scope>NUCLEOTIDE SEQUENCE</scope>
    <source>
        <strain evidence="8">JCM 4834</strain>
    </source>
</reference>
<organism evidence="8 9">
    <name type="scientific">Streptomyces subrutilus</name>
    <dbReference type="NCBI Taxonomy" id="36818"/>
    <lineage>
        <taxon>Bacteria</taxon>
        <taxon>Bacillati</taxon>
        <taxon>Actinomycetota</taxon>
        <taxon>Actinomycetes</taxon>
        <taxon>Kitasatosporales</taxon>
        <taxon>Streptomycetaceae</taxon>
        <taxon>Streptomyces</taxon>
    </lineage>
</organism>
<accession>A0A918VFD6</accession>
<sequence>MSPDRGTDPAEDHVSDVDILGLRLKNPVLVGSGLLTDQERTIRKLLATGAGAVVTKTIHPRPPTGLDERIVRLPVGMLNSTTYSKRPVEHWLKVLRSFADDDLPVIASLHADTPAELGELAARVERTGCRALELGISCLNEESGLEEDTPERVLAYTSETRARTPLPFAVKLAIGEGLEDRVRAALAGGADAVTVSDTISGAAVAADTGELELGGVFGYSGPGIKPLVLAAVWRLRRRGFDLPVLGCGGIASGRDVADYLRVGATVTQVYTALHTDMYATLDRIVTESAALAPGPLEAAT</sequence>
<dbReference type="PIRSF" id="PIRSF000164">
    <property type="entry name" value="DHO_oxidase"/>
    <property type="match status" value="1"/>
</dbReference>
<evidence type="ECO:0000256" key="1">
    <source>
        <dbReference type="ARBA" id="ARBA00001917"/>
    </source>
</evidence>
<evidence type="ECO:0000313" key="9">
    <source>
        <dbReference type="Proteomes" id="UP000634660"/>
    </source>
</evidence>
<dbReference type="PANTHER" id="PTHR48109">
    <property type="entry name" value="DIHYDROOROTATE DEHYDROGENASE (QUINONE), MITOCHONDRIAL-RELATED"/>
    <property type="match status" value="1"/>
</dbReference>
<dbReference type="SUPFAM" id="SSF51395">
    <property type="entry name" value="FMN-linked oxidoreductases"/>
    <property type="match status" value="1"/>
</dbReference>
<reference evidence="8" key="1">
    <citation type="journal article" date="2014" name="Int. J. Syst. Evol. Microbiol.">
        <title>Complete genome sequence of Corynebacterium casei LMG S-19264T (=DSM 44701T), isolated from a smear-ripened cheese.</title>
        <authorList>
            <consortium name="US DOE Joint Genome Institute (JGI-PGF)"/>
            <person name="Walter F."/>
            <person name="Albersmeier A."/>
            <person name="Kalinowski J."/>
            <person name="Ruckert C."/>
        </authorList>
    </citation>
    <scope>NUCLEOTIDE SEQUENCE</scope>
    <source>
        <strain evidence="8">JCM 4834</strain>
    </source>
</reference>
<evidence type="ECO:0000313" key="8">
    <source>
        <dbReference type="EMBL" id="GGZ92515.1"/>
    </source>
</evidence>
<dbReference type="GO" id="GO:0006222">
    <property type="term" value="P:UMP biosynthetic process"/>
    <property type="evidence" value="ECO:0007669"/>
    <property type="project" value="InterPro"/>
</dbReference>
<keyword evidence="5" id="KW-0665">Pyrimidine biosynthesis</keyword>
<evidence type="ECO:0000256" key="2">
    <source>
        <dbReference type="ARBA" id="ARBA00004725"/>
    </source>
</evidence>
<comment type="caution">
    <text evidence="8">The sequence shown here is derived from an EMBL/GenBank/DDBJ whole genome shotgun (WGS) entry which is preliminary data.</text>
</comment>
<feature type="domain" description="Dihydroorotate dehydrogenase catalytic" evidence="7">
    <location>
        <begin position="17"/>
        <end position="287"/>
    </location>
</feature>
<keyword evidence="6" id="KW-0560">Oxidoreductase</keyword>
<dbReference type="Pfam" id="PF01180">
    <property type="entry name" value="DHO_dh"/>
    <property type="match status" value="1"/>
</dbReference>
<evidence type="ECO:0000256" key="5">
    <source>
        <dbReference type="ARBA" id="ARBA00022975"/>
    </source>
</evidence>
<dbReference type="Gene3D" id="3.20.20.70">
    <property type="entry name" value="Aldolase class I"/>
    <property type="match status" value="1"/>
</dbReference>
<evidence type="ECO:0000256" key="3">
    <source>
        <dbReference type="ARBA" id="ARBA00022630"/>
    </source>
</evidence>
<comment type="cofactor">
    <cofactor evidence="1">
        <name>FMN</name>
        <dbReference type="ChEBI" id="CHEBI:58210"/>
    </cofactor>
</comment>
<dbReference type="PROSITE" id="PS00912">
    <property type="entry name" value="DHODEHASE_2"/>
    <property type="match status" value="1"/>
</dbReference>
<evidence type="ECO:0000259" key="7">
    <source>
        <dbReference type="Pfam" id="PF01180"/>
    </source>
</evidence>
<dbReference type="PANTHER" id="PTHR48109:SF1">
    <property type="entry name" value="DIHYDROOROTATE DEHYDROGENASE (FUMARATE)"/>
    <property type="match status" value="1"/>
</dbReference>
<dbReference type="EMBL" id="BMVX01000032">
    <property type="protein sequence ID" value="GGZ92515.1"/>
    <property type="molecule type" value="Genomic_DNA"/>
</dbReference>
<dbReference type="InterPro" id="IPR013785">
    <property type="entry name" value="Aldolase_TIM"/>
</dbReference>
<dbReference type="AlphaFoldDB" id="A0A918VFD6"/>
<name>A0A918VFD6_9ACTN</name>
<dbReference type="InterPro" id="IPR005720">
    <property type="entry name" value="Dihydroorotate_DH_cat"/>
</dbReference>